<dbReference type="OrthoDB" id="9125at2"/>
<dbReference type="eggNOG" id="COG4773">
    <property type="taxonomic scope" value="Bacteria"/>
</dbReference>
<evidence type="ECO:0000313" key="6">
    <source>
        <dbReference type="Proteomes" id="UP000002222"/>
    </source>
</evidence>
<evidence type="ECO:0000256" key="2">
    <source>
        <dbReference type="ARBA" id="ARBA00022448"/>
    </source>
</evidence>
<dbReference type="HOGENOM" id="CLU_052660_0_0_7"/>
<reference evidence="6" key="1">
    <citation type="submission" date="2009-11" db="EMBL/GenBank/DDBJ databases">
        <title>The complete genome of Sulfurospirillum deleyianum DSM 6946.</title>
        <authorList>
            <consortium name="US DOE Joint Genome Institute (JGI-PGF)"/>
            <person name="Lucas S."/>
            <person name="Copeland A."/>
            <person name="Lapidus A."/>
            <person name="Glavina del Rio T."/>
            <person name="Dalin E."/>
            <person name="Tice H."/>
            <person name="Bruce D."/>
            <person name="Goodwin L."/>
            <person name="Pitluck S."/>
            <person name="Kyrpides N."/>
            <person name="Mavromatis K."/>
            <person name="Ivanova N."/>
            <person name="Ovchinnikova G."/>
            <person name="Munk A.C."/>
            <person name="Lu M."/>
            <person name="Brettin T."/>
            <person name="Detter J.C."/>
            <person name="Han C."/>
            <person name="Tapia R."/>
            <person name="Larimer F."/>
            <person name="Land M."/>
            <person name="Hauser L."/>
            <person name="Markowitz V."/>
            <person name="Cheng J.F."/>
            <person name="Hugenholtz P."/>
            <person name="Woyke T."/>
            <person name="Wu D."/>
            <person name="Aumann P."/>
            <person name="Schneider S."/>
            <person name="Lang E."/>
            <person name="Spring S."/>
            <person name="Klenk H.P."/>
            <person name="Eisen J.A."/>
        </authorList>
    </citation>
    <scope>NUCLEOTIDE SEQUENCE [LARGE SCALE GENOMIC DNA]</scope>
    <source>
        <strain evidence="6">ATCC 51133 / DSM 6946 / 5175</strain>
    </source>
</reference>
<comment type="similarity">
    <text evidence="1">Belongs to the outer membrane porin (Opr) (TC 1.B.25) family.</text>
</comment>
<keyword evidence="6" id="KW-1185">Reference proteome</keyword>
<gene>
    <name evidence="5" type="ordered locus">Sdel_0366</name>
</gene>
<dbReference type="Gene3D" id="2.40.160.10">
    <property type="entry name" value="Porin"/>
    <property type="match status" value="1"/>
</dbReference>
<proteinExistence type="inferred from homology"/>
<dbReference type="SUPFAM" id="SSF56935">
    <property type="entry name" value="Porins"/>
    <property type="match status" value="1"/>
</dbReference>
<feature type="signal peptide" evidence="4">
    <location>
        <begin position="1"/>
        <end position="22"/>
    </location>
</feature>
<dbReference type="KEGG" id="sdl:Sdel_0366"/>
<evidence type="ECO:0000256" key="3">
    <source>
        <dbReference type="ARBA" id="ARBA00022729"/>
    </source>
</evidence>
<evidence type="ECO:0000256" key="4">
    <source>
        <dbReference type="SAM" id="SignalP"/>
    </source>
</evidence>
<dbReference type="GO" id="GO:0015288">
    <property type="term" value="F:porin activity"/>
    <property type="evidence" value="ECO:0007669"/>
    <property type="project" value="TreeGrafter"/>
</dbReference>
<dbReference type="InterPro" id="IPR023614">
    <property type="entry name" value="Porin_dom_sf"/>
</dbReference>
<dbReference type="PANTHER" id="PTHR34596:SF2">
    <property type="entry name" value="CHITOPORIN"/>
    <property type="match status" value="1"/>
</dbReference>
<sequence precursor="true">MKLAKLSLAAIVVAGLASHSFAADSLADAFKNGKVKGELRAWYFDRDTDAPAAAGGAWDRKKGDADIINMGVILNYVTDSFYGFKMGATFQSNYAPFADDDAKALFYNDMYGSGAVLSEMYVQYTIDKTTAKVGRQFIDTPLIKGSSSRMIKQSFEGALITNTNLPDTTLAAGYISKWQNRTSSDTDAQKSDVADFEKFNDDGAYTFLAINKSIPGLTITGQWAQVVDVADVYYTELAYAAKINDFRYGLAGQYLITDYDESGEDDGSFYGVKASFGVGAFNMYAAYAEVDDDNDASVSADVGGADPIYTANVIHSGDYTAGSKGYAIDANYEVVKGAKIGARYSDINLKAANSDYDVIDVYANYAFDGALKGFGVEVQYETKDKDASTGSSNELRFRANYKF</sequence>
<dbReference type="RefSeq" id="WP_012856169.1">
    <property type="nucleotide sequence ID" value="NC_013512.1"/>
</dbReference>
<dbReference type="STRING" id="525898.Sdel_0366"/>
<keyword evidence="2" id="KW-0813">Transport</keyword>
<feature type="chain" id="PRO_5003020106" evidence="4">
    <location>
        <begin position="23"/>
        <end position="403"/>
    </location>
</feature>
<protein>
    <submittedName>
        <fullName evidence="5">Outer membrane porin</fullName>
    </submittedName>
</protein>
<dbReference type="Pfam" id="PF03573">
    <property type="entry name" value="OprD"/>
    <property type="match status" value="1"/>
</dbReference>
<keyword evidence="3 4" id="KW-0732">Signal</keyword>
<dbReference type="GO" id="GO:0016020">
    <property type="term" value="C:membrane"/>
    <property type="evidence" value="ECO:0007669"/>
    <property type="project" value="InterPro"/>
</dbReference>
<dbReference type="EMBL" id="CP001816">
    <property type="protein sequence ID" value="ACZ11403.1"/>
    <property type="molecule type" value="Genomic_DNA"/>
</dbReference>
<name>D1AZD6_SULD5</name>
<organism evidence="5 6">
    <name type="scientific">Sulfurospirillum deleyianum (strain ATCC 51133 / DSM 6946 / 5175)</name>
    <dbReference type="NCBI Taxonomy" id="525898"/>
    <lineage>
        <taxon>Bacteria</taxon>
        <taxon>Pseudomonadati</taxon>
        <taxon>Campylobacterota</taxon>
        <taxon>Epsilonproteobacteria</taxon>
        <taxon>Campylobacterales</taxon>
        <taxon>Sulfurospirillaceae</taxon>
        <taxon>Sulfurospirillum</taxon>
    </lineage>
</organism>
<reference evidence="5 6" key="2">
    <citation type="journal article" date="2010" name="Stand. Genomic Sci.">
        <title>Complete genome sequence of Sulfurospirillum deleyianum type strain (5175).</title>
        <authorList>
            <person name="Sikorski J."/>
            <person name="Lapidus A."/>
            <person name="Copeland A."/>
            <person name="Glavina Del Rio T."/>
            <person name="Nolan M."/>
            <person name="Lucas S."/>
            <person name="Chen F."/>
            <person name="Tice H."/>
            <person name="Cheng J.F."/>
            <person name="Saunders E."/>
            <person name="Bruce D."/>
            <person name="Goodwin L."/>
            <person name="Pitluck S."/>
            <person name="Ovchinnikova G."/>
            <person name="Pati A."/>
            <person name="Ivanova N."/>
            <person name="Mavromatis K."/>
            <person name="Chen A."/>
            <person name="Palaniappan K."/>
            <person name="Chain P."/>
            <person name="Land M."/>
            <person name="Hauser L."/>
            <person name="Chang Y.J."/>
            <person name="Jeffries C.D."/>
            <person name="Brettin T."/>
            <person name="Detter J.C."/>
            <person name="Han C."/>
            <person name="Rohde M."/>
            <person name="Lang E."/>
            <person name="Spring S."/>
            <person name="Goker M."/>
            <person name="Bristow J."/>
            <person name="Eisen J.A."/>
            <person name="Markowitz V."/>
            <person name="Hugenholtz P."/>
            <person name="Kyrpides N.C."/>
            <person name="Klenk H.P."/>
        </authorList>
    </citation>
    <scope>NUCLEOTIDE SEQUENCE [LARGE SCALE GENOMIC DNA]</scope>
    <source>
        <strain evidence="6">ATCC 51133 / DSM 6946 / 5175</strain>
    </source>
</reference>
<evidence type="ECO:0000313" key="5">
    <source>
        <dbReference type="EMBL" id="ACZ11403.1"/>
    </source>
</evidence>
<dbReference type="InterPro" id="IPR005318">
    <property type="entry name" value="OM_porin_bac"/>
</dbReference>
<dbReference type="AlphaFoldDB" id="D1AZD6"/>
<dbReference type="Proteomes" id="UP000002222">
    <property type="component" value="Chromosome"/>
</dbReference>
<accession>D1AZD6</accession>
<dbReference type="PANTHER" id="PTHR34596">
    <property type="entry name" value="CHITOPORIN"/>
    <property type="match status" value="1"/>
</dbReference>
<evidence type="ECO:0000256" key="1">
    <source>
        <dbReference type="ARBA" id="ARBA00009075"/>
    </source>
</evidence>